<feature type="domain" description="Transposase IS4-like" evidence="2">
    <location>
        <begin position="91"/>
        <end position="247"/>
    </location>
</feature>
<accession>A0ABZ2BI60</accession>
<dbReference type="Pfam" id="PF13340">
    <property type="entry name" value="DUF4096"/>
    <property type="match status" value="1"/>
</dbReference>
<dbReference type="Pfam" id="PF01609">
    <property type="entry name" value="DDE_Tnp_1"/>
    <property type="match status" value="1"/>
</dbReference>
<dbReference type="Proteomes" id="UP001432360">
    <property type="component" value="Plasmid pSchITTGS70d"/>
</dbReference>
<proteinExistence type="predicted"/>
<keyword evidence="5" id="KW-1185">Reference proteome</keyword>
<reference evidence="4" key="1">
    <citation type="submission" date="2023-08" db="EMBL/GenBank/DDBJ databases">
        <title>Complete genome sequence of Sinorhizobium chiapanecum ITTG S70 isolated from Acaciella angustissima nodules in Chiapas-Mexico.</title>
        <authorList>
            <person name="Rincon-Rosales R."/>
            <person name="Rogel M.A."/>
            <person name="Rincon-Medina C.I."/>
            <person name="Guerrero G."/>
            <person name="Manzano-Gomez L.A."/>
            <person name="Lopez-Lopez A."/>
            <person name="Rincon Molina F.A."/>
            <person name="Martinez-Romero E."/>
        </authorList>
    </citation>
    <scope>NUCLEOTIDE SEQUENCE</scope>
    <source>
        <strain evidence="4">ITTG S70</strain>
        <plasmid evidence="4">pSchITTGS70d</plasmid>
    </source>
</reference>
<dbReference type="PANTHER" id="PTHR30007">
    <property type="entry name" value="PHP DOMAIN PROTEIN"/>
    <property type="match status" value="1"/>
</dbReference>
<geneLocation type="plasmid" evidence="4 5">
    <name>pSchITTGS70d</name>
</geneLocation>
<dbReference type="EMBL" id="CP133152">
    <property type="protein sequence ID" value="WVT07162.1"/>
    <property type="molecule type" value="Genomic_DNA"/>
</dbReference>
<keyword evidence="4" id="KW-0614">Plasmid</keyword>
<dbReference type="InterPro" id="IPR025161">
    <property type="entry name" value="IS402-like_dom"/>
</dbReference>
<dbReference type="InterPro" id="IPR002559">
    <property type="entry name" value="Transposase_11"/>
</dbReference>
<evidence type="ECO:0000259" key="3">
    <source>
        <dbReference type="Pfam" id="PF13340"/>
    </source>
</evidence>
<feature type="domain" description="Insertion element IS402-like" evidence="3">
    <location>
        <begin position="7"/>
        <end position="78"/>
    </location>
</feature>
<evidence type="ECO:0000256" key="1">
    <source>
        <dbReference type="SAM" id="MobiDB-lite"/>
    </source>
</evidence>
<protein>
    <submittedName>
        <fullName evidence="4">IS5 family transposase</fullName>
    </submittedName>
</protein>
<dbReference type="PANTHER" id="PTHR30007:SF1">
    <property type="entry name" value="BLR1914 PROTEIN"/>
    <property type="match status" value="1"/>
</dbReference>
<dbReference type="NCBIfam" id="NF033580">
    <property type="entry name" value="transpos_IS5_3"/>
    <property type="match status" value="1"/>
</dbReference>
<name>A0ABZ2BI60_9HYPH</name>
<sequence length="252" mass="28543">MANAFWLDDEQWAAIEPCLPKNQPGARRVDDRRVLSGIIHVLQSGCRWRDCPTVYGPYTTVYNRWNRWSRRKVWRALFEALCAVSPNDDFHAIDSTTAKAHRAAAGGKGGPETQAIGRSRGGRSTKIHAVCDSRGRAIALEVTPGQRGDVRVAIPLLAALPPPRVCAADTAYDADGLRSFLIERGTIPVIPNNPTRKRRHPFDRTAYKRRNLVERMFCRLKDWRRIATRYDKLARNFIAAVQRAATIIWWAD</sequence>
<evidence type="ECO:0000313" key="4">
    <source>
        <dbReference type="EMBL" id="WVT07162.1"/>
    </source>
</evidence>
<gene>
    <name evidence="4" type="ORF">RB548_30895</name>
</gene>
<evidence type="ECO:0000259" key="2">
    <source>
        <dbReference type="Pfam" id="PF01609"/>
    </source>
</evidence>
<organism evidence="4 5">
    <name type="scientific">Sinorhizobium chiapasense</name>
    <dbReference type="NCBI Taxonomy" id="501572"/>
    <lineage>
        <taxon>Bacteria</taxon>
        <taxon>Pseudomonadati</taxon>
        <taxon>Pseudomonadota</taxon>
        <taxon>Alphaproteobacteria</taxon>
        <taxon>Hyphomicrobiales</taxon>
        <taxon>Rhizobiaceae</taxon>
        <taxon>Sinorhizobium/Ensifer group</taxon>
        <taxon>Sinorhizobium</taxon>
    </lineage>
</organism>
<feature type="region of interest" description="Disordered" evidence="1">
    <location>
        <begin position="102"/>
        <end position="122"/>
    </location>
</feature>
<evidence type="ECO:0000313" key="5">
    <source>
        <dbReference type="Proteomes" id="UP001432360"/>
    </source>
</evidence>